<dbReference type="AlphaFoldDB" id="A0A554MXE4"/>
<name>A0A554MXE4_9EURY</name>
<evidence type="ECO:0000259" key="3">
    <source>
        <dbReference type="Pfam" id="PF04967"/>
    </source>
</evidence>
<dbReference type="Proteomes" id="UP000319894">
    <property type="component" value="Unassembled WGS sequence"/>
</dbReference>
<dbReference type="InterPro" id="IPR007050">
    <property type="entry name" value="HTH_bacterioopsin"/>
</dbReference>
<dbReference type="PANTHER" id="PTHR34236:SF1">
    <property type="entry name" value="DIMETHYL SULFOXIDE REDUCTASE TRANSCRIPTIONAL ACTIVATOR"/>
    <property type="match status" value="1"/>
</dbReference>
<sequence length="238" mass="26728">MREFEFVVRFDEGASALMDVFRAHPRLTARTTECTATAETMWRVDHIRGPPEAIDAVEPVFTDESRCNECLDHRGCDTSREYQVLDRRADGLTVYTYREGVSACHFVPRVVHEHVGDGVAFEARRSGDAYRWKVLYRSERSVGELYDAIAADLRPGLSLEVSHLSAAGRWGASERIDAALSPEGRAALEAAAEAGYYERPRRTTVQELSDRLDVPRSTLQYRLRNAEDAVVSTFVGRG</sequence>
<evidence type="ECO:0000256" key="1">
    <source>
        <dbReference type="ARBA" id="ARBA00023015"/>
    </source>
</evidence>
<dbReference type="InterPro" id="IPR056529">
    <property type="entry name" value="HVO_2928_N"/>
</dbReference>
<gene>
    <name evidence="5" type="ORF">DP107_14235</name>
</gene>
<feature type="domain" description="HTH bat-type" evidence="3">
    <location>
        <begin position="182"/>
        <end position="231"/>
    </location>
</feature>
<reference evidence="5 6" key="1">
    <citation type="submission" date="2018-06" db="EMBL/GenBank/DDBJ databases">
        <title>Natronomonas sp. F16-60 a new haloarchaeon isolated from a solar saltern of Isla Cristina, Huelva, Spain.</title>
        <authorList>
            <person name="Duran-Viseras A."/>
            <person name="Sanchez-Porro C."/>
            <person name="Ventosa A."/>
        </authorList>
    </citation>
    <scope>NUCLEOTIDE SEQUENCE [LARGE SCALE GENOMIC DNA]</scope>
    <source>
        <strain evidence="5 6">F16-60</strain>
    </source>
</reference>
<keyword evidence="6" id="KW-1185">Reference proteome</keyword>
<dbReference type="EMBL" id="QMDX01000010">
    <property type="protein sequence ID" value="TSD09808.1"/>
    <property type="molecule type" value="Genomic_DNA"/>
</dbReference>
<protein>
    <submittedName>
        <fullName evidence="5">Transcriptional regulator</fullName>
    </submittedName>
</protein>
<accession>A0A554MXE4</accession>
<keyword evidence="2" id="KW-0804">Transcription</keyword>
<feature type="domain" description="HVO-2928 N-terminal" evidence="4">
    <location>
        <begin position="3"/>
        <end position="170"/>
    </location>
</feature>
<evidence type="ECO:0000256" key="2">
    <source>
        <dbReference type="ARBA" id="ARBA00023163"/>
    </source>
</evidence>
<dbReference type="InParanoid" id="A0A554MXE4"/>
<keyword evidence="1" id="KW-0805">Transcription regulation</keyword>
<dbReference type="Pfam" id="PF24281">
    <property type="entry name" value="HVO_2928_N"/>
    <property type="match status" value="1"/>
</dbReference>
<dbReference type="OrthoDB" id="198846at2157"/>
<proteinExistence type="predicted"/>
<comment type="caution">
    <text evidence="5">The sequence shown here is derived from an EMBL/GenBank/DDBJ whole genome shotgun (WGS) entry which is preliminary data.</text>
</comment>
<evidence type="ECO:0000259" key="4">
    <source>
        <dbReference type="Pfam" id="PF24281"/>
    </source>
</evidence>
<dbReference type="PANTHER" id="PTHR34236">
    <property type="entry name" value="DIMETHYL SULFOXIDE REDUCTASE TRANSCRIPTIONAL ACTIVATOR"/>
    <property type="match status" value="1"/>
</dbReference>
<organism evidence="5 6">
    <name type="scientific">Haloglomus irregulare</name>
    <dbReference type="NCBI Taxonomy" id="2234134"/>
    <lineage>
        <taxon>Archaea</taxon>
        <taxon>Methanobacteriati</taxon>
        <taxon>Methanobacteriota</taxon>
        <taxon>Stenosarchaea group</taxon>
        <taxon>Halobacteria</taxon>
        <taxon>Halobacteriales</taxon>
        <taxon>Natronomonadaceae</taxon>
        <taxon>Haloglomus</taxon>
    </lineage>
</organism>
<dbReference type="Pfam" id="PF04967">
    <property type="entry name" value="HTH_10"/>
    <property type="match status" value="1"/>
</dbReference>
<evidence type="ECO:0000313" key="6">
    <source>
        <dbReference type="Proteomes" id="UP000319894"/>
    </source>
</evidence>
<dbReference type="RefSeq" id="WP_144262814.1">
    <property type="nucleotide sequence ID" value="NZ_QMDX01000010.1"/>
</dbReference>
<evidence type="ECO:0000313" key="5">
    <source>
        <dbReference type="EMBL" id="TSD09808.1"/>
    </source>
</evidence>